<reference evidence="3" key="1">
    <citation type="submission" date="2020-11" db="EMBL/GenBank/DDBJ databases">
        <title>Nocardia NEAU-351.nov., a novel actinomycete isolated from the cow dung.</title>
        <authorList>
            <person name="Zhang X."/>
        </authorList>
    </citation>
    <scope>NUCLEOTIDE SEQUENCE</scope>
    <source>
        <strain evidence="3">NEAU-351</strain>
    </source>
</reference>
<dbReference type="GO" id="GO:0008233">
    <property type="term" value="F:peptidase activity"/>
    <property type="evidence" value="ECO:0007669"/>
    <property type="project" value="UniProtKB-KW"/>
</dbReference>
<gene>
    <name evidence="3" type="ORF">IT779_18940</name>
</gene>
<dbReference type="Gene3D" id="1.10.1780.10">
    <property type="entry name" value="Clp, N-terminal domain"/>
    <property type="match status" value="2"/>
</dbReference>
<proteinExistence type="predicted"/>
<dbReference type="AlphaFoldDB" id="A0A931IB64"/>
<comment type="caution">
    <text evidence="3">The sequence shown here is derived from an EMBL/GenBank/DDBJ whole genome shotgun (WGS) entry which is preliminary data.</text>
</comment>
<dbReference type="EMBL" id="JADMLG010000007">
    <property type="protein sequence ID" value="MBH0778362.1"/>
    <property type="molecule type" value="Genomic_DNA"/>
</dbReference>
<sequence length="196" mass="21083">MFERFSKSARIAVVAAQEGAREVGSSDIDVEHVLLGLLENAEPEVKALLAEVGLTYDGVLRTLTEQGEVTPGTTGEPLGAEDAEALRSIGIDLDAVRRSLEATFGEDALDRPVPESRGFLGRWLHGGHIPFTRDAKKILELALREAIARKDRSIESGHVLLAILRAPNRTTSALFGGQDAITALRPKVQALLDRAA</sequence>
<accession>A0A931IB64</accession>
<dbReference type="Proteomes" id="UP000655751">
    <property type="component" value="Unassembled WGS sequence"/>
</dbReference>
<keyword evidence="3" id="KW-0645">Protease</keyword>
<evidence type="ECO:0000259" key="2">
    <source>
        <dbReference type="PROSITE" id="PS51903"/>
    </source>
</evidence>
<protein>
    <submittedName>
        <fullName evidence="3">Clp protease</fullName>
    </submittedName>
</protein>
<dbReference type="RefSeq" id="WP_196150667.1">
    <property type="nucleotide sequence ID" value="NZ_JADMLG010000007.1"/>
</dbReference>
<keyword evidence="3" id="KW-0378">Hydrolase</keyword>
<organism evidence="3 4">
    <name type="scientific">Nocardia bovistercoris</name>
    <dbReference type="NCBI Taxonomy" id="2785916"/>
    <lineage>
        <taxon>Bacteria</taxon>
        <taxon>Bacillati</taxon>
        <taxon>Actinomycetota</taxon>
        <taxon>Actinomycetes</taxon>
        <taxon>Mycobacteriales</taxon>
        <taxon>Nocardiaceae</taxon>
        <taxon>Nocardia</taxon>
    </lineage>
</organism>
<keyword evidence="1" id="KW-0677">Repeat</keyword>
<evidence type="ECO:0000313" key="3">
    <source>
        <dbReference type="EMBL" id="MBH0778362.1"/>
    </source>
</evidence>
<dbReference type="PROSITE" id="PS51903">
    <property type="entry name" value="CLP_R"/>
    <property type="match status" value="1"/>
</dbReference>
<dbReference type="InterPro" id="IPR004176">
    <property type="entry name" value="Clp_R_N"/>
</dbReference>
<dbReference type="GO" id="GO:0006508">
    <property type="term" value="P:proteolysis"/>
    <property type="evidence" value="ECO:0007669"/>
    <property type="project" value="UniProtKB-KW"/>
</dbReference>
<name>A0A931IB64_9NOCA</name>
<feature type="domain" description="Clp R" evidence="2">
    <location>
        <begin position="2"/>
        <end position="196"/>
    </location>
</feature>
<dbReference type="Pfam" id="PF02861">
    <property type="entry name" value="Clp_N"/>
    <property type="match status" value="2"/>
</dbReference>
<keyword evidence="4" id="KW-1185">Reference proteome</keyword>
<evidence type="ECO:0000256" key="1">
    <source>
        <dbReference type="PROSITE-ProRule" id="PRU01251"/>
    </source>
</evidence>
<evidence type="ECO:0000313" key="4">
    <source>
        <dbReference type="Proteomes" id="UP000655751"/>
    </source>
</evidence>
<dbReference type="SUPFAM" id="SSF81923">
    <property type="entry name" value="Double Clp-N motif"/>
    <property type="match status" value="2"/>
</dbReference>
<dbReference type="InterPro" id="IPR036628">
    <property type="entry name" value="Clp_N_dom_sf"/>
</dbReference>